<feature type="transmembrane region" description="Helical" evidence="5">
    <location>
        <begin position="70"/>
        <end position="89"/>
    </location>
</feature>
<gene>
    <name evidence="6" type="ORF">GM51_10915</name>
</gene>
<dbReference type="AlphaFoldDB" id="A0A094Q1E0"/>
<evidence type="ECO:0000256" key="2">
    <source>
        <dbReference type="ARBA" id="ARBA00022692"/>
    </source>
</evidence>
<keyword evidence="2 5" id="KW-0812">Transmembrane</keyword>
<evidence type="ECO:0000313" key="6">
    <source>
        <dbReference type="EMBL" id="KGA17197.1"/>
    </source>
</evidence>
<dbReference type="InterPro" id="IPR032808">
    <property type="entry name" value="DoxX"/>
</dbReference>
<feature type="transmembrane region" description="Helical" evidence="5">
    <location>
        <begin position="44"/>
        <end position="64"/>
    </location>
</feature>
<keyword evidence="4 5" id="KW-0472">Membrane</keyword>
<reference evidence="6" key="1">
    <citation type="submission" date="2014-06" db="EMBL/GenBank/DDBJ databases">
        <title>Key roles for freshwater Actinobacteria revealed by deep metagenomic sequencing.</title>
        <authorList>
            <person name="Ghai R."/>
            <person name="Mizuno C.M."/>
            <person name="Picazo A."/>
            <person name="Camacho A."/>
            <person name="Rodriguez-Valera F."/>
        </authorList>
    </citation>
    <scope>NUCLEOTIDE SEQUENCE</scope>
</reference>
<comment type="caution">
    <text evidence="6">The sequence shown here is derived from an EMBL/GenBank/DDBJ whole genome shotgun (WGS) entry which is preliminary data.</text>
</comment>
<evidence type="ECO:0000256" key="3">
    <source>
        <dbReference type="ARBA" id="ARBA00022989"/>
    </source>
</evidence>
<evidence type="ECO:0000256" key="1">
    <source>
        <dbReference type="ARBA" id="ARBA00004141"/>
    </source>
</evidence>
<feature type="transmembrane region" description="Helical" evidence="5">
    <location>
        <begin position="96"/>
        <end position="113"/>
    </location>
</feature>
<sequence length="117" mass="12616">MNTTTTIFTVVLALIAFVSAMGKLRKMPQVIESMTHVGLKPNQIPLLAYLEILGALGLLIGIAFPLLAFVSAGALMLYFVGAVVAHLRVKDKFKDFAPALFLAVLFGYLAYLVPTGF</sequence>
<dbReference type="GO" id="GO:0016020">
    <property type="term" value="C:membrane"/>
    <property type="evidence" value="ECO:0007669"/>
    <property type="project" value="UniProtKB-SubCell"/>
</dbReference>
<evidence type="ECO:0000256" key="5">
    <source>
        <dbReference type="SAM" id="Phobius"/>
    </source>
</evidence>
<evidence type="ECO:0008006" key="7">
    <source>
        <dbReference type="Google" id="ProtNLM"/>
    </source>
</evidence>
<proteinExistence type="predicted"/>
<accession>A0A094Q1E0</accession>
<feature type="transmembrane region" description="Helical" evidence="5">
    <location>
        <begin position="6"/>
        <end position="24"/>
    </location>
</feature>
<dbReference type="EMBL" id="JNSL01000066">
    <property type="protein sequence ID" value="KGA17197.1"/>
    <property type="molecule type" value="Genomic_DNA"/>
</dbReference>
<organism evidence="6">
    <name type="scientific">freshwater metagenome</name>
    <dbReference type="NCBI Taxonomy" id="449393"/>
    <lineage>
        <taxon>unclassified sequences</taxon>
        <taxon>metagenomes</taxon>
        <taxon>ecological metagenomes</taxon>
    </lineage>
</organism>
<comment type="subcellular location">
    <subcellularLocation>
        <location evidence="1">Membrane</location>
        <topology evidence="1">Multi-pass membrane protein</topology>
    </subcellularLocation>
</comment>
<evidence type="ECO:0000256" key="4">
    <source>
        <dbReference type="ARBA" id="ARBA00023136"/>
    </source>
</evidence>
<protein>
    <recommendedName>
        <fullName evidence="7">DoxX family protein</fullName>
    </recommendedName>
</protein>
<keyword evidence="3 5" id="KW-1133">Transmembrane helix</keyword>
<name>A0A094Q1E0_9ZZZZ</name>
<dbReference type="Pfam" id="PF13564">
    <property type="entry name" value="DoxX_2"/>
    <property type="match status" value="1"/>
</dbReference>